<sequence>MAGTRRQGGVMNGPRTKSADALARDVIRTAHGQDMIIGRLPLDGEGQGASQIILNVGCQRHDRGEEWAHLTVPEARQLAGRLLAQAAAAERDREDAVGTADSALDRGRDTAGSGDGHPGRIDVAYLAGESYAIGVRGHEMLVDQPLRHGGDDIAATPTELFVASLASCVAFYAGRYLTRHGVCRDGLRVAAEFDMATDRPARVAAVRLRIAVPASLPERRRPGLVAVASHCTVHNSLHQPPDVGIEIA</sequence>
<dbReference type="PANTHER" id="PTHR39624">
    <property type="entry name" value="PROTEIN INVOLVED IN RIMO-MEDIATED BETA-METHYLTHIOLATION OF RIBOSOMAL PROTEIN S12 YCAO"/>
    <property type="match status" value="1"/>
</dbReference>
<dbReference type="HOGENOM" id="CLU_1118887_0_0_11"/>
<dbReference type="InterPro" id="IPR003718">
    <property type="entry name" value="OsmC/Ohr_fam"/>
</dbReference>
<dbReference type="KEGG" id="fra:Francci3_4465"/>
<dbReference type="Proteomes" id="UP000001937">
    <property type="component" value="Chromosome"/>
</dbReference>
<accession>Q2J4I1</accession>
<keyword evidence="3" id="KW-1185">Reference proteome</keyword>
<feature type="region of interest" description="Disordered" evidence="1">
    <location>
        <begin position="1"/>
        <end position="20"/>
    </location>
</feature>
<dbReference type="InterPro" id="IPR036102">
    <property type="entry name" value="OsmC/Ohrsf"/>
</dbReference>
<gene>
    <name evidence="2" type="ordered locus">Francci3_4465</name>
</gene>
<feature type="region of interest" description="Disordered" evidence="1">
    <location>
        <begin position="90"/>
        <end position="119"/>
    </location>
</feature>
<dbReference type="Gene3D" id="3.30.300.20">
    <property type="match status" value="1"/>
</dbReference>
<dbReference type="EMBL" id="CP000249">
    <property type="protein sequence ID" value="ABD13811.1"/>
    <property type="molecule type" value="Genomic_DNA"/>
</dbReference>
<dbReference type="SUPFAM" id="SSF82784">
    <property type="entry name" value="OsmC-like"/>
    <property type="match status" value="1"/>
</dbReference>
<dbReference type="PANTHER" id="PTHR39624:SF2">
    <property type="entry name" value="OSMC-LIKE PROTEIN"/>
    <property type="match status" value="1"/>
</dbReference>
<protein>
    <submittedName>
        <fullName evidence="2">OsmC-like protein</fullName>
    </submittedName>
</protein>
<dbReference type="eggNOG" id="COG1765">
    <property type="taxonomic scope" value="Bacteria"/>
</dbReference>
<evidence type="ECO:0000256" key="1">
    <source>
        <dbReference type="SAM" id="MobiDB-lite"/>
    </source>
</evidence>
<organism evidence="2 3">
    <name type="scientific">Frankia casuarinae (strain DSM 45818 / CECT 9043 / HFP020203 / CcI3)</name>
    <dbReference type="NCBI Taxonomy" id="106370"/>
    <lineage>
        <taxon>Bacteria</taxon>
        <taxon>Bacillati</taxon>
        <taxon>Actinomycetota</taxon>
        <taxon>Actinomycetes</taxon>
        <taxon>Frankiales</taxon>
        <taxon>Frankiaceae</taxon>
        <taxon>Frankia</taxon>
    </lineage>
</organism>
<dbReference type="STRING" id="106370.Francci3_4465"/>
<evidence type="ECO:0000313" key="3">
    <source>
        <dbReference type="Proteomes" id="UP000001937"/>
    </source>
</evidence>
<dbReference type="InterPro" id="IPR015946">
    <property type="entry name" value="KH_dom-like_a/b"/>
</dbReference>
<evidence type="ECO:0000313" key="2">
    <source>
        <dbReference type="EMBL" id="ABD13811.1"/>
    </source>
</evidence>
<name>Q2J4I1_FRACC</name>
<reference evidence="2 3" key="1">
    <citation type="journal article" date="2007" name="Genome Res.">
        <title>Genome characteristics of facultatively symbiotic Frankia sp. strains reflect host range and host plant biogeography.</title>
        <authorList>
            <person name="Normand P."/>
            <person name="Lapierre P."/>
            <person name="Tisa L.S."/>
            <person name="Gogarten J.P."/>
            <person name="Alloisio N."/>
            <person name="Bagnarol E."/>
            <person name="Bassi C.A."/>
            <person name="Berry A.M."/>
            <person name="Bickhart D.M."/>
            <person name="Choisne N."/>
            <person name="Couloux A."/>
            <person name="Cournoyer B."/>
            <person name="Cruveiller S."/>
            <person name="Daubin V."/>
            <person name="Demange N."/>
            <person name="Francino M.P."/>
            <person name="Goltsman E."/>
            <person name="Huang Y."/>
            <person name="Kopp O.R."/>
            <person name="Labarre L."/>
            <person name="Lapidus A."/>
            <person name="Lavire C."/>
            <person name="Marechal J."/>
            <person name="Martinez M."/>
            <person name="Mastronunzio J.E."/>
            <person name="Mullin B.C."/>
            <person name="Niemann J."/>
            <person name="Pujic P."/>
            <person name="Rawnsley T."/>
            <person name="Rouy Z."/>
            <person name="Schenowitz C."/>
            <person name="Sellstedt A."/>
            <person name="Tavares F."/>
            <person name="Tomkins J.P."/>
            <person name="Vallenet D."/>
            <person name="Valverde C."/>
            <person name="Wall L.G."/>
            <person name="Wang Y."/>
            <person name="Medigue C."/>
            <person name="Benson D.R."/>
        </authorList>
    </citation>
    <scope>NUCLEOTIDE SEQUENCE [LARGE SCALE GENOMIC DNA]</scope>
    <source>
        <strain evidence="3">DSM 45818 / CECT 9043 / CcI3</strain>
    </source>
</reference>
<dbReference type="AlphaFoldDB" id="Q2J4I1"/>
<proteinExistence type="predicted"/>
<dbReference type="Pfam" id="PF02566">
    <property type="entry name" value="OsmC"/>
    <property type="match status" value="1"/>
</dbReference>